<dbReference type="PROSITE" id="PS50048">
    <property type="entry name" value="ZN2_CY6_FUNGAL_2"/>
    <property type="match status" value="1"/>
</dbReference>
<dbReference type="Gene3D" id="4.10.240.10">
    <property type="entry name" value="Zn(2)-C6 fungal-type DNA-binding domain"/>
    <property type="match status" value="1"/>
</dbReference>
<evidence type="ECO:0000256" key="2">
    <source>
        <dbReference type="SAM" id="MobiDB-lite"/>
    </source>
</evidence>
<keyword evidence="5" id="KW-1185">Reference proteome</keyword>
<evidence type="ECO:0000256" key="1">
    <source>
        <dbReference type="ARBA" id="ARBA00023242"/>
    </source>
</evidence>
<protein>
    <recommendedName>
        <fullName evidence="3">Zn(2)-C6 fungal-type domain-containing protein</fullName>
    </recommendedName>
</protein>
<accession>A0ABR3YVD2</accession>
<keyword evidence="1" id="KW-0539">Nucleus</keyword>
<dbReference type="Pfam" id="PF00172">
    <property type="entry name" value="Zn_clus"/>
    <property type="match status" value="1"/>
</dbReference>
<sequence length="743" mass="79282">MGRAPTSGNCHTCRQRRVKCDQARPECARCVRGGFTCQGYETVLRMQNHAVVAGAAPGSVRLAKVQEVSSYPKAKPTAAASAAASASARVAASTPKPTPRTAPRRMAAATTQPTIIVSRASSSPSTTSSSTLTPPCIRALATFMPSELSLVGFVDDMAFSYFFQAYGWINMHSILLQDSAMRRHLLASDSAASSPSSATSSHSQSAPSLPGDSMAQDSLRALCYGLLGRDKHVPALQDAGRRVYGKAISDLRAVITTPTAQTADLAFLVKPISLLGAYSVAIERDRRFTHHAGLARILEICGPEAFQSPTLLPIFESARMTLVADSIVRRHETTFLDKPEWKTVPWALDPSAKSFTNRLLDVLSGVPSIIQGTWEVFNDRVAWLAAGGPNEVPRIEHPETVPALQARVKRLREAAAAWHHSWITEDTSTTAEESLARKRVLAWAYAQVGDDTYRPGIFGVQGPDLFRTSLHNVLASWQRDGSPLRGLPSSDPSLLATHMQDAALYTTVLVWCDRLDRYLGHAARSPTCTDFFSRPFRSPCPCRDTVPPSMCQTVPPILSTNHDSQTIAWNASTCTMAGGPVRCVNAVRVDMEWPSPAAFSLLSVSASSPSASSAGSAAPAGSPLTPADLADLTEIAPEPVPPFTSEAGTFTGTTDILLPGDIRFVAHMRILSYLCSRLPATRGPVLATLAAVGLAHCAHDVRPAEGHADIAAVAVAKVFDSTGVDGAADILLRRYTPATTTAG</sequence>
<comment type="caution">
    <text evidence="4">The sequence shown here is derived from an EMBL/GenBank/DDBJ whole genome shotgun (WGS) entry which is preliminary data.</text>
</comment>
<evidence type="ECO:0000313" key="4">
    <source>
        <dbReference type="EMBL" id="KAL1891944.1"/>
    </source>
</evidence>
<evidence type="ECO:0000259" key="3">
    <source>
        <dbReference type="PROSITE" id="PS50048"/>
    </source>
</evidence>
<evidence type="ECO:0000313" key="5">
    <source>
        <dbReference type="Proteomes" id="UP001583186"/>
    </source>
</evidence>
<name>A0ABR3YVD2_9PEZI</name>
<dbReference type="PANTHER" id="PTHR38111">
    <property type="entry name" value="ZN(2)-C6 FUNGAL-TYPE DOMAIN-CONTAINING PROTEIN-RELATED"/>
    <property type="match status" value="1"/>
</dbReference>
<dbReference type="InterPro" id="IPR001138">
    <property type="entry name" value="Zn2Cys6_DnaBD"/>
</dbReference>
<feature type="compositionally biased region" description="Low complexity" evidence="2">
    <location>
        <begin position="85"/>
        <end position="114"/>
    </location>
</feature>
<dbReference type="InterPro" id="IPR053178">
    <property type="entry name" value="Osmoadaptation_assoc"/>
</dbReference>
<feature type="region of interest" description="Disordered" evidence="2">
    <location>
        <begin position="85"/>
        <end position="132"/>
    </location>
</feature>
<feature type="compositionally biased region" description="Low complexity" evidence="2">
    <location>
        <begin position="191"/>
        <end position="210"/>
    </location>
</feature>
<reference evidence="4 5" key="1">
    <citation type="journal article" date="2024" name="IMA Fungus">
        <title>IMA Genome - F19 : A genome assembly and annotation guide to empower mycologists, including annotated draft genome sequences of Ceratocystis pirilliformis, Diaporthe australafricana, Fusarium ophioides, Paecilomyces lecythidis, and Sporothrix stenoceras.</title>
        <authorList>
            <person name="Aylward J."/>
            <person name="Wilson A.M."/>
            <person name="Visagie C.M."/>
            <person name="Spraker J."/>
            <person name="Barnes I."/>
            <person name="Buitendag C."/>
            <person name="Ceriani C."/>
            <person name="Del Mar Angel L."/>
            <person name="du Plessis D."/>
            <person name="Fuchs T."/>
            <person name="Gasser K."/>
            <person name="Kramer D."/>
            <person name="Li W."/>
            <person name="Munsamy K."/>
            <person name="Piso A."/>
            <person name="Price J.L."/>
            <person name="Sonnekus B."/>
            <person name="Thomas C."/>
            <person name="van der Nest A."/>
            <person name="van Dijk A."/>
            <person name="van Heerden A."/>
            <person name="van Vuuren N."/>
            <person name="Yilmaz N."/>
            <person name="Duong T.A."/>
            <person name="van der Merwe N.A."/>
            <person name="Wingfield M.J."/>
            <person name="Wingfield B.D."/>
        </authorList>
    </citation>
    <scope>NUCLEOTIDE SEQUENCE [LARGE SCALE GENOMIC DNA]</scope>
    <source>
        <strain evidence="4 5">CMW 5346</strain>
    </source>
</reference>
<dbReference type="PANTHER" id="PTHR38111:SF2">
    <property type="entry name" value="FINGER DOMAIN PROTEIN, PUTATIVE (AFU_ORTHOLOGUE AFUA_1G01560)-RELATED"/>
    <property type="match status" value="1"/>
</dbReference>
<organism evidence="4 5">
    <name type="scientific">Sporothrix stenoceras</name>
    <dbReference type="NCBI Taxonomy" id="5173"/>
    <lineage>
        <taxon>Eukaryota</taxon>
        <taxon>Fungi</taxon>
        <taxon>Dikarya</taxon>
        <taxon>Ascomycota</taxon>
        <taxon>Pezizomycotina</taxon>
        <taxon>Sordariomycetes</taxon>
        <taxon>Sordariomycetidae</taxon>
        <taxon>Ophiostomatales</taxon>
        <taxon>Ophiostomataceae</taxon>
        <taxon>Sporothrix</taxon>
    </lineage>
</organism>
<proteinExistence type="predicted"/>
<feature type="compositionally biased region" description="Low complexity" evidence="2">
    <location>
        <begin position="121"/>
        <end position="132"/>
    </location>
</feature>
<dbReference type="InterPro" id="IPR036864">
    <property type="entry name" value="Zn2-C6_fun-type_DNA-bd_sf"/>
</dbReference>
<dbReference type="SUPFAM" id="SSF57701">
    <property type="entry name" value="Zn2/Cys6 DNA-binding domain"/>
    <property type="match status" value="1"/>
</dbReference>
<feature type="domain" description="Zn(2)-C6 fungal-type" evidence="3">
    <location>
        <begin position="9"/>
        <end position="37"/>
    </location>
</feature>
<dbReference type="Proteomes" id="UP001583186">
    <property type="component" value="Unassembled WGS sequence"/>
</dbReference>
<feature type="region of interest" description="Disordered" evidence="2">
    <location>
        <begin position="191"/>
        <end position="212"/>
    </location>
</feature>
<dbReference type="SMART" id="SM00066">
    <property type="entry name" value="GAL4"/>
    <property type="match status" value="1"/>
</dbReference>
<dbReference type="EMBL" id="JAWCUI010000048">
    <property type="protein sequence ID" value="KAL1891944.1"/>
    <property type="molecule type" value="Genomic_DNA"/>
</dbReference>
<gene>
    <name evidence="4" type="ORF">Sste5346_007288</name>
</gene>
<dbReference type="CDD" id="cd00067">
    <property type="entry name" value="GAL4"/>
    <property type="match status" value="1"/>
</dbReference>